<accession>A0A2S7II95</accession>
<dbReference type="InterPro" id="IPR019060">
    <property type="entry name" value="DUF2382"/>
</dbReference>
<evidence type="ECO:0000313" key="2">
    <source>
        <dbReference type="EMBL" id="PQA55731.1"/>
    </source>
</evidence>
<dbReference type="Pfam" id="PF09557">
    <property type="entry name" value="DUF2382"/>
    <property type="match status" value="1"/>
</dbReference>
<organism evidence="2 3">
    <name type="scientific">Siphonobacter curvatus</name>
    <dbReference type="NCBI Taxonomy" id="2094562"/>
    <lineage>
        <taxon>Bacteria</taxon>
        <taxon>Pseudomonadati</taxon>
        <taxon>Bacteroidota</taxon>
        <taxon>Cytophagia</taxon>
        <taxon>Cytophagales</taxon>
        <taxon>Cytophagaceae</taxon>
        <taxon>Siphonobacter</taxon>
    </lineage>
</organism>
<protein>
    <recommendedName>
        <fullName evidence="1">DUF2382 domain-containing protein</fullName>
    </recommendedName>
</protein>
<evidence type="ECO:0000259" key="1">
    <source>
        <dbReference type="Pfam" id="PF09557"/>
    </source>
</evidence>
<dbReference type="Proteomes" id="UP000239590">
    <property type="component" value="Unassembled WGS sequence"/>
</dbReference>
<evidence type="ECO:0000313" key="3">
    <source>
        <dbReference type="Proteomes" id="UP000239590"/>
    </source>
</evidence>
<dbReference type="OrthoDB" id="5569583at2"/>
<feature type="domain" description="DUF2382" evidence="1">
    <location>
        <begin position="20"/>
        <end position="128"/>
    </location>
</feature>
<dbReference type="InterPro" id="IPR052967">
    <property type="entry name" value="Stress_Response_Assoc"/>
</dbReference>
<gene>
    <name evidence="2" type="ORF">C5O19_19510</name>
</gene>
<dbReference type="PANTHER" id="PTHR38463">
    <property type="entry name" value="STRESS RESPONSE PROTEIN YSNF"/>
    <property type="match status" value="1"/>
</dbReference>
<sequence length="136" mass="15442">MNTNTDPSVTNESGPCPVVLPVIEEQLKVDTQLEETGRVTVSKRVHEHEERVELPLTQQQVKVERVPINQYIDTPPAVRYEGETMIVPVVKEILVKRLVLVEEVRITKEEVQTTTHQPVTLRQEEIVITRSTGPEA</sequence>
<name>A0A2S7II95_9BACT</name>
<keyword evidence="3" id="KW-1185">Reference proteome</keyword>
<comment type="caution">
    <text evidence="2">The sequence shown here is derived from an EMBL/GenBank/DDBJ whole genome shotgun (WGS) entry which is preliminary data.</text>
</comment>
<dbReference type="EMBL" id="PTRA01000004">
    <property type="protein sequence ID" value="PQA55731.1"/>
    <property type="molecule type" value="Genomic_DNA"/>
</dbReference>
<dbReference type="AlphaFoldDB" id="A0A2S7II95"/>
<dbReference type="RefSeq" id="WP_104715190.1">
    <property type="nucleotide sequence ID" value="NZ_PTRA01000004.1"/>
</dbReference>
<proteinExistence type="predicted"/>
<reference evidence="3" key="1">
    <citation type="submission" date="2018-02" db="EMBL/GenBank/DDBJ databases">
        <title>Genome sequencing of Solimonas sp. HR-BB.</title>
        <authorList>
            <person name="Lee Y."/>
            <person name="Jeon C.O."/>
        </authorList>
    </citation>
    <scope>NUCLEOTIDE SEQUENCE [LARGE SCALE GENOMIC DNA]</scope>
    <source>
        <strain evidence="3">HR-U</strain>
    </source>
</reference>
<dbReference type="PANTHER" id="PTHR38463:SF1">
    <property type="entry name" value="STRESS RESPONSE PROTEIN YSNF"/>
    <property type="match status" value="1"/>
</dbReference>